<comment type="caution">
    <text evidence="5">The sequence shown here is derived from an EMBL/GenBank/DDBJ whole genome shotgun (WGS) entry which is preliminary data.</text>
</comment>
<dbReference type="InterPro" id="IPR056818">
    <property type="entry name" value="GlmU/GlgC-like_hexapep"/>
</dbReference>
<dbReference type="Gene3D" id="2.160.10.10">
    <property type="entry name" value="Hexapeptide repeat proteins"/>
    <property type="match status" value="1"/>
</dbReference>
<dbReference type="InterPro" id="IPR011004">
    <property type="entry name" value="Trimer_LpxA-like_sf"/>
</dbReference>
<dbReference type="OrthoDB" id="9801810at2"/>
<dbReference type="PANTHER" id="PTHR43523:SF6">
    <property type="entry name" value="GLYCOGEN BIOSYNTHESIS PROTEIN GLGD"/>
    <property type="match status" value="1"/>
</dbReference>
<dbReference type="GO" id="GO:0005978">
    <property type="term" value="P:glycogen biosynthetic process"/>
    <property type="evidence" value="ECO:0007669"/>
    <property type="project" value="UniProtKB-KW"/>
</dbReference>
<dbReference type="RefSeq" id="WP_119152172.1">
    <property type="nucleotide sequence ID" value="NZ_JBHSOV010000011.1"/>
</dbReference>
<dbReference type="PANTHER" id="PTHR43523">
    <property type="entry name" value="GLUCOSE-1-PHOSPHATE ADENYLYLTRANSFERASE-RELATED"/>
    <property type="match status" value="1"/>
</dbReference>
<dbReference type="InterPro" id="IPR029044">
    <property type="entry name" value="Nucleotide-diphossugar_trans"/>
</dbReference>
<dbReference type="AlphaFoldDB" id="A0A398CIT4"/>
<dbReference type="NCBIfam" id="TIGR02092">
    <property type="entry name" value="glgD"/>
    <property type="match status" value="1"/>
</dbReference>
<dbReference type="Gene3D" id="3.90.550.10">
    <property type="entry name" value="Spore Coat Polysaccharide Biosynthesis Protein SpsA, Chain A"/>
    <property type="match status" value="1"/>
</dbReference>
<comment type="similarity">
    <text evidence="1">Belongs to the bacterial/plant glucose-1-phosphate adenylyltransferase family.</text>
</comment>
<dbReference type="CDD" id="cd04651">
    <property type="entry name" value="LbH_G1P_AT_C"/>
    <property type="match status" value="1"/>
</dbReference>
<keyword evidence="6" id="KW-1185">Reference proteome</keyword>
<evidence type="ECO:0000259" key="4">
    <source>
        <dbReference type="Pfam" id="PF24894"/>
    </source>
</evidence>
<dbReference type="Pfam" id="PF24894">
    <property type="entry name" value="Hexapep_GlmU"/>
    <property type="match status" value="1"/>
</dbReference>
<feature type="domain" description="Nucleotidyl transferase" evidence="3">
    <location>
        <begin position="21"/>
        <end position="205"/>
    </location>
</feature>
<name>A0A398CIT4_9BACL</name>
<dbReference type="GO" id="GO:0008878">
    <property type="term" value="F:glucose-1-phosphate adenylyltransferase activity"/>
    <property type="evidence" value="ECO:0007669"/>
    <property type="project" value="UniProtKB-EC"/>
</dbReference>
<dbReference type="InterPro" id="IPR011831">
    <property type="entry name" value="ADP-Glc_PPase"/>
</dbReference>
<proteinExistence type="inferred from homology"/>
<dbReference type="InterPro" id="IPR011832">
    <property type="entry name" value="GlgDAde_trans"/>
</dbReference>
<evidence type="ECO:0000313" key="6">
    <source>
        <dbReference type="Proteomes" id="UP000266340"/>
    </source>
</evidence>
<evidence type="ECO:0000259" key="3">
    <source>
        <dbReference type="Pfam" id="PF00483"/>
    </source>
</evidence>
<evidence type="ECO:0000256" key="2">
    <source>
        <dbReference type="ARBA" id="ARBA00023056"/>
    </source>
</evidence>
<organism evidence="5 6">
    <name type="scientific">Cohnella faecalis</name>
    <dbReference type="NCBI Taxonomy" id="2315694"/>
    <lineage>
        <taxon>Bacteria</taxon>
        <taxon>Bacillati</taxon>
        <taxon>Bacillota</taxon>
        <taxon>Bacilli</taxon>
        <taxon>Bacillales</taxon>
        <taxon>Paenibacillaceae</taxon>
        <taxon>Cohnella</taxon>
    </lineage>
</organism>
<dbReference type="InterPro" id="IPR005835">
    <property type="entry name" value="NTP_transferase_dom"/>
</dbReference>
<evidence type="ECO:0000313" key="5">
    <source>
        <dbReference type="EMBL" id="RIE00778.1"/>
    </source>
</evidence>
<dbReference type="EC" id="2.7.7.27" evidence="5"/>
<keyword evidence="2" id="KW-0320">Glycogen biosynthesis</keyword>
<feature type="domain" description="Glucose-1-phosphate adenylyltransferase/Bifunctional protein GlmU-like C-terminal hexapeptide" evidence="4">
    <location>
        <begin position="286"/>
        <end position="350"/>
    </location>
</feature>
<gene>
    <name evidence="5" type="primary">glgD</name>
    <name evidence="5" type="ORF">D3H35_26670</name>
</gene>
<dbReference type="Pfam" id="PF00483">
    <property type="entry name" value="NTP_transferase"/>
    <property type="match status" value="1"/>
</dbReference>
<keyword evidence="5" id="KW-0808">Transferase</keyword>
<dbReference type="EMBL" id="QXJM01000048">
    <property type="protein sequence ID" value="RIE00778.1"/>
    <property type="molecule type" value="Genomic_DNA"/>
</dbReference>
<reference evidence="5 6" key="1">
    <citation type="submission" date="2018-09" db="EMBL/GenBank/DDBJ databases">
        <title>Cohnella cavernae sp. nov., isolated from a karst cave.</title>
        <authorList>
            <person name="Zhu H."/>
        </authorList>
    </citation>
    <scope>NUCLEOTIDE SEQUENCE [LARGE SCALE GENOMIC DNA]</scope>
    <source>
        <strain evidence="5 6">K2E09-144</strain>
    </source>
</reference>
<dbReference type="SUPFAM" id="SSF51161">
    <property type="entry name" value="Trimeric LpxA-like enzymes"/>
    <property type="match status" value="1"/>
</dbReference>
<evidence type="ECO:0000256" key="1">
    <source>
        <dbReference type="ARBA" id="ARBA00010443"/>
    </source>
</evidence>
<protein>
    <submittedName>
        <fullName evidence="5">Glucose-1-phosphate adenylyltransferase subunit GlgD</fullName>
        <ecNumber evidence="5">2.7.7.27</ecNumber>
    </submittedName>
</protein>
<dbReference type="CDD" id="cd02508">
    <property type="entry name" value="ADP_Glucose_PP"/>
    <property type="match status" value="1"/>
</dbReference>
<keyword evidence="5" id="KW-0548">Nucleotidyltransferase</keyword>
<dbReference type="SUPFAM" id="SSF53448">
    <property type="entry name" value="Nucleotide-diphospho-sugar transferases"/>
    <property type="match status" value="1"/>
</dbReference>
<accession>A0A398CIT4</accession>
<dbReference type="Proteomes" id="UP000266340">
    <property type="component" value="Unassembled WGS sequence"/>
</dbReference>
<sequence length="370" mass="41472">MTLPIMGVINLIHEADEMGSLTANRCLATVPFGGRYRLIDFVLSSMVNSGIPKVAVFAHTKFRSLMDHLGSGSNWDLHRKGSGLFVLPPSMEDQTDFGKGDLYHFYRNRDYFARSPLEYVVISRSHMVCNIDFGPVLLQHRLTGADITVVCKDGLGGTPGLARKARVDETGRIVEMQDHFGRLNSDIVSMEMYLLSKDLLLDLVETSLAQGRDHFVRHAILSRLNELKIHAYMHEGVLGVVNNIAAYYRHTMDLLKPDIWNELFFRPGPIFTKVKDEPPTRYRSGSDVTHSLIANGCEIEGTVHNSILFRGVKVHKGAVVRNSIVMQNGVIGENGSLENCILDKEVEIRPLQQLRGAEDMPFMAVKRKVI</sequence>